<feature type="domain" description="HTH araC/xylS-type" evidence="5">
    <location>
        <begin position="225"/>
        <end position="325"/>
    </location>
</feature>
<evidence type="ECO:0000256" key="4">
    <source>
        <dbReference type="SAM" id="MobiDB-lite"/>
    </source>
</evidence>
<name>A0ABU4F8C4_9ACTN</name>
<proteinExistence type="predicted"/>
<accession>A0ABU4F8C4</accession>
<dbReference type="RefSeq" id="WP_317771310.1">
    <property type="nucleotide sequence ID" value="NZ_JAWMAJ010000034.1"/>
</dbReference>
<evidence type="ECO:0000259" key="5">
    <source>
        <dbReference type="PROSITE" id="PS01124"/>
    </source>
</evidence>
<dbReference type="InterPro" id="IPR018062">
    <property type="entry name" value="HTH_AraC-typ_CS"/>
</dbReference>
<gene>
    <name evidence="6" type="ORF">R5A26_12880</name>
</gene>
<dbReference type="Gene3D" id="1.10.10.60">
    <property type="entry name" value="Homeodomain-like"/>
    <property type="match status" value="1"/>
</dbReference>
<dbReference type="Proteomes" id="UP001187346">
    <property type="component" value="Unassembled WGS sequence"/>
</dbReference>
<evidence type="ECO:0000256" key="3">
    <source>
        <dbReference type="ARBA" id="ARBA00023163"/>
    </source>
</evidence>
<protein>
    <submittedName>
        <fullName evidence="6">Helix-turn-helix domain-containing protein</fullName>
    </submittedName>
</protein>
<dbReference type="SMART" id="SM00342">
    <property type="entry name" value="HTH_ARAC"/>
    <property type="match status" value="1"/>
</dbReference>
<organism evidence="6 7">
    <name type="scientific">Streptomyces prunicolor</name>
    <dbReference type="NCBI Taxonomy" id="67348"/>
    <lineage>
        <taxon>Bacteria</taxon>
        <taxon>Bacillati</taxon>
        <taxon>Actinomycetota</taxon>
        <taxon>Actinomycetes</taxon>
        <taxon>Kitasatosporales</taxon>
        <taxon>Streptomycetaceae</taxon>
        <taxon>Streptomyces</taxon>
    </lineage>
</organism>
<dbReference type="PRINTS" id="PR00032">
    <property type="entry name" value="HTHARAC"/>
</dbReference>
<dbReference type="EMBL" id="JAWMAJ010000034">
    <property type="protein sequence ID" value="MDV7216842.1"/>
    <property type="molecule type" value="Genomic_DNA"/>
</dbReference>
<comment type="caution">
    <text evidence="6">The sequence shown here is derived from an EMBL/GenBank/DDBJ whole genome shotgun (WGS) entry which is preliminary data.</text>
</comment>
<dbReference type="Pfam" id="PF12833">
    <property type="entry name" value="HTH_18"/>
    <property type="match status" value="1"/>
</dbReference>
<keyword evidence="2" id="KW-0238">DNA-binding</keyword>
<dbReference type="InterPro" id="IPR020449">
    <property type="entry name" value="Tscrpt_reg_AraC-type_HTH"/>
</dbReference>
<dbReference type="InterPro" id="IPR050204">
    <property type="entry name" value="AraC_XylS_family_regulators"/>
</dbReference>
<keyword evidence="7" id="KW-1185">Reference proteome</keyword>
<dbReference type="SUPFAM" id="SSF46689">
    <property type="entry name" value="Homeodomain-like"/>
    <property type="match status" value="1"/>
</dbReference>
<sequence>MDRTGVEADGSVRAPSRDSGPSGSGAAPGAFDAFRDGWETEIGDGFPLPTFSPATMRDFRVRSRATKVGDVAVTDLHGASAIRTEGPLNGVEDQVRMYVVRSGSWSLGAPLARDEQTVPAGQFLIRHIGRPVHFETVPDTRAKVLVLPAATLRPLLGERQSVSGPADSAEVRLLVAHSNMIYETAADLGPAGVQAAHSTLIELAKAVARRRVDDTEPQLASALAQAAKDLADNHLTDPELSGAMLARELNVSVRSLQRAFAAAGESVAAYIRQRRLEEARLALTAPSGRLSVSELAAHWQFADSSHFIRAFKKHYGRTPTEYARSTTAARN</sequence>
<dbReference type="PROSITE" id="PS00041">
    <property type="entry name" value="HTH_ARAC_FAMILY_1"/>
    <property type="match status" value="1"/>
</dbReference>
<dbReference type="InterPro" id="IPR018060">
    <property type="entry name" value="HTH_AraC"/>
</dbReference>
<dbReference type="InterPro" id="IPR009057">
    <property type="entry name" value="Homeodomain-like_sf"/>
</dbReference>
<reference evidence="6 7" key="1">
    <citation type="submission" date="2023-10" db="EMBL/GenBank/DDBJ databases">
        <title>Characterization of rhizosphere-enriched actinobacteria from wheat plants lab-grown on chernevaya soil.</title>
        <authorList>
            <person name="Tikhonova E.N."/>
            <person name="Konopkin A."/>
            <person name="Kravchenko I.K."/>
        </authorList>
    </citation>
    <scope>NUCLEOTIDE SEQUENCE [LARGE SCALE GENOMIC DNA]</scope>
    <source>
        <strain evidence="6 7">RR29</strain>
    </source>
</reference>
<dbReference type="PANTHER" id="PTHR46796:SF6">
    <property type="entry name" value="ARAC SUBFAMILY"/>
    <property type="match status" value="1"/>
</dbReference>
<evidence type="ECO:0000256" key="1">
    <source>
        <dbReference type="ARBA" id="ARBA00023015"/>
    </source>
</evidence>
<dbReference type="PROSITE" id="PS01124">
    <property type="entry name" value="HTH_ARAC_FAMILY_2"/>
    <property type="match status" value="1"/>
</dbReference>
<keyword evidence="3" id="KW-0804">Transcription</keyword>
<feature type="compositionally biased region" description="Low complexity" evidence="4">
    <location>
        <begin position="13"/>
        <end position="32"/>
    </location>
</feature>
<evidence type="ECO:0000313" key="7">
    <source>
        <dbReference type="Proteomes" id="UP001187346"/>
    </source>
</evidence>
<feature type="region of interest" description="Disordered" evidence="4">
    <location>
        <begin position="1"/>
        <end position="32"/>
    </location>
</feature>
<dbReference type="PANTHER" id="PTHR46796">
    <property type="entry name" value="HTH-TYPE TRANSCRIPTIONAL ACTIVATOR RHAS-RELATED"/>
    <property type="match status" value="1"/>
</dbReference>
<evidence type="ECO:0000313" key="6">
    <source>
        <dbReference type="EMBL" id="MDV7216842.1"/>
    </source>
</evidence>
<keyword evidence="1" id="KW-0805">Transcription regulation</keyword>
<evidence type="ECO:0000256" key="2">
    <source>
        <dbReference type="ARBA" id="ARBA00023125"/>
    </source>
</evidence>